<dbReference type="InterPro" id="IPR051532">
    <property type="entry name" value="Ester_Hydrolysis_Enzymes"/>
</dbReference>
<dbReference type="AlphaFoldDB" id="A0A6J6QLX8"/>
<dbReference type="Gene3D" id="3.40.50.1110">
    <property type="entry name" value="SGNH hydrolase"/>
    <property type="match status" value="1"/>
</dbReference>
<dbReference type="Pfam" id="PF13472">
    <property type="entry name" value="Lipase_GDSL_2"/>
    <property type="match status" value="1"/>
</dbReference>
<protein>
    <submittedName>
        <fullName evidence="2">Unannotated protein</fullName>
    </submittedName>
</protein>
<sequence>MIKRRVVFAGDSIVHGGPWQYWIPEHYVTNFAFPGHTTTDLTDLIPNIVESLPELLIVMIGTNDFGKYRLPEDEVITNILTVAKEMRRLMPDVPIIWNSLTPRSDEFSQSMLVVNERIKPALEDLGIIYFDIFSLLKDPSRNIIEVTFCSDPDTFGLHLNNAGYEQWFKALGPLITF</sequence>
<dbReference type="InterPro" id="IPR036514">
    <property type="entry name" value="SGNH_hydro_sf"/>
</dbReference>
<dbReference type="InterPro" id="IPR013830">
    <property type="entry name" value="SGNH_hydro"/>
</dbReference>
<gene>
    <name evidence="2" type="ORF">UFOPK2662_00205</name>
</gene>
<feature type="domain" description="SGNH hydrolase-type esterase" evidence="1">
    <location>
        <begin position="8"/>
        <end position="165"/>
    </location>
</feature>
<reference evidence="2" key="1">
    <citation type="submission" date="2020-05" db="EMBL/GenBank/DDBJ databases">
        <authorList>
            <person name="Chiriac C."/>
            <person name="Salcher M."/>
            <person name="Ghai R."/>
            <person name="Kavagutti S V."/>
        </authorList>
    </citation>
    <scope>NUCLEOTIDE SEQUENCE</scope>
</reference>
<dbReference type="PANTHER" id="PTHR30383">
    <property type="entry name" value="THIOESTERASE 1/PROTEASE 1/LYSOPHOSPHOLIPASE L1"/>
    <property type="match status" value="1"/>
</dbReference>
<dbReference type="EMBL" id="CAEZYI010000005">
    <property type="protein sequence ID" value="CAB4712811.1"/>
    <property type="molecule type" value="Genomic_DNA"/>
</dbReference>
<dbReference type="SUPFAM" id="SSF52266">
    <property type="entry name" value="SGNH hydrolase"/>
    <property type="match status" value="1"/>
</dbReference>
<organism evidence="2">
    <name type="scientific">freshwater metagenome</name>
    <dbReference type="NCBI Taxonomy" id="449393"/>
    <lineage>
        <taxon>unclassified sequences</taxon>
        <taxon>metagenomes</taxon>
        <taxon>ecological metagenomes</taxon>
    </lineage>
</organism>
<evidence type="ECO:0000259" key="1">
    <source>
        <dbReference type="Pfam" id="PF13472"/>
    </source>
</evidence>
<accession>A0A6J6QLX8</accession>
<name>A0A6J6QLX8_9ZZZZ</name>
<proteinExistence type="predicted"/>
<evidence type="ECO:0000313" key="2">
    <source>
        <dbReference type="EMBL" id="CAB4712811.1"/>
    </source>
</evidence>